<keyword evidence="2" id="KW-0805">Transcription regulation</keyword>
<comment type="caution">
    <text evidence="6">The sequence shown here is derived from an EMBL/GenBank/DDBJ whole genome shotgun (WGS) entry which is preliminary data.</text>
</comment>
<dbReference type="Gene3D" id="1.10.10.10">
    <property type="entry name" value="Winged helix-like DNA-binding domain superfamily/Winged helix DNA-binding domain"/>
    <property type="match status" value="1"/>
</dbReference>
<gene>
    <name evidence="6" type="ORF">FHS55_004064</name>
</gene>
<dbReference type="InterPro" id="IPR036390">
    <property type="entry name" value="WH_DNA-bd_sf"/>
</dbReference>
<feature type="domain" description="HTH lysR-type" evidence="5">
    <location>
        <begin position="1"/>
        <end position="41"/>
    </location>
</feature>
<dbReference type="GO" id="GO:0006351">
    <property type="term" value="P:DNA-templated transcription"/>
    <property type="evidence" value="ECO:0007669"/>
    <property type="project" value="TreeGrafter"/>
</dbReference>
<protein>
    <submittedName>
        <fullName evidence="6">DNA-binding transcriptional LysR family regulator</fullName>
    </submittedName>
</protein>
<dbReference type="PANTHER" id="PTHR30537">
    <property type="entry name" value="HTH-TYPE TRANSCRIPTIONAL REGULATOR"/>
    <property type="match status" value="1"/>
</dbReference>
<evidence type="ECO:0000259" key="5">
    <source>
        <dbReference type="PROSITE" id="PS50931"/>
    </source>
</evidence>
<dbReference type="SUPFAM" id="SSF53850">
    <property type="entry name" value="Periplasmic binding protein-like II"/>
    <property type="match status" value="1"/>
</dbReference>
<evidence type="ECO:0000313" key="6">
    <source>
        <dbReference type="EMBL" id="MBB3773429.1"/>
    </source>
</evidence>
<reference evidence="6 7" key="1">
    <citation type="submission" date="2020-08" db="EMBL/GenBank/DDBJ databases">
        <title>Genomic Encyclopedia of Type Strains, Phase IV (KMG-IV): sequencing the most valuable type-strain genomes for metagenomic binning, comparative biology and taxonomic classification.</title>
        <authorList>
            <person name="Goeker M."/>
        </authorList>
    </citation>
    <scope>NUCLEOTIDE SEQUENCE [LARGE SCALE GENOMIC DNA]</scope>
    <source>
        <strain evidence="6 7">DSM 5895</strain>
    </source>
</reference>
<name>A0A839ZF79_9HYPH</name>
<dbReference type="AlphaFoldDB" id="A0A839ZF79"/>
<dbReference type="GO" id="GO:0043565">
    <property type="term" value="F:sequence-specific DNA binding"/>
    <property type="evidence" value="ECO:0007669"/>
    <property type="project" value="TreeGrafter"/>
</dbReference>
<accession>A0A839ZF79</accession>
<sequence length="289" mass="31747">MRRAGDAIGISHSVVSRNIRYLEDWMGVKLLLAGPRGIHLTPEGLSLYQTLRKAFGLIAATTEELRADRQGGPLRIGAVAGLAGKWLTPRLPLIQEIFGWPEVRLRTVDPIPAADLVDMDLMITYATFDRMPGDVTPLISPRVFPLVSRRWISRFDGIDQPGRLAEMPLIHEESREQWKLWLEQVGAGGDHRLTGPILSNATLAYDAADTVPSPVLATRFTLPGGAGDGRLVELFHTDVRLGWYVLFVAPRFAQHPAAAAFIDWLKQEMAATEATQDGTQRTDPAGDGA</sequence>
<dbReference type="PANTHER" id="PTHR30537:SF79">
    <property type="entry name" value="TRANSCRIPTIONAL REGULATOR-RELATED"/>
    <property type="match status" value="1"/>
</dbReference>
<dbReference type="Proteomes" id="UP000533469">
    <property type="component" value="Unassembled WGS sequence"/>
</dbReference>
<dbReference type="GO" id="GO:0003700">
    <property type="term" value="F:DNA-binding transcription factor activity"/>
    <property type="evidence" value="ECO:0007669"/>
    <property type="project" value="InterPro"/>
</dbReference>
<proteinExistence type="inferred from homology"/>
<evidence type="ECO:0000256" key="3">
    <source>
        <dbReference type="ARBA" id="ARBA00023125"/>
    </source>
</evidence>
<evidence type="ECO:0000256" key="2">
    <source>
        <dbReference type="ARBA" id="ARBA00023015"/>
    </source>
</evidence>
<evidence type="ECO:0000313" key="7">
    <source>
        <dbReference type="Proteomes" id="UP000533469"/>
    </source>
</evidence>
<keyword evidence="7" id="KW-1185">Reference proteome</keyword>
<evidence type="ECO:0000256" key="4">
    <source>
        <dbReference type="ARBA" id="ARBA00023163"/>
    </source>
</evidence>
<dbReference type="PROSITE" id="PS50931">
    <property type="entry name" value="HTH_LYSR"/>
    <property type="match status" value="1"/>
</dbReference>
<comment type="similarity">
    <text evidence="1">Belongs to the LysR transcriptional regulatory family.</text>
</comment>
<organism evidence="6 7">
    <name type="scientific">Ancylobacter tetraedralis</name>
    <dbReference type="NCBI Taxonomy" id="217068"/>
    <lineage>
        <taxon>Bacteria</taxon>
        <taxon>Pseudomonadati</taxon>
        <taxon>Pseudomonadota</taxon>
        <taxon>Alphaproteobacteria</taxon>
        <taxon>Hyphomicrobiales</taxon>
        <taxon>Xanthobacteraceae</taxon>
        <taxon>Ancylobacter</taxon>
    </lineage>
</organism>
<keyword evidence="3 6" id="KW-0238">DNA-binding</keyword>
<dbReference type="Pfam" id="PF00126">
    <property type="entry name" value="HTH_1"/>
    <property type="match status" value="1"/>
</dbReference>
<dbReference type="InterPro" id="IPR005119">
    <property type="entry name" value="LysR_subst-bd"/>
</dbReference>
<dbReference type="InterPro" id="IPR058163">
    <property type="entry name" value="LysR-type_TF_proteobact-type"/>
</dbReference>
<keyword evidence="4" id="KW-0804">Transcription</keyword>
<dbReference type="Gene3D" id="3.40.190.10">
    <property type="entry name" value="Periplasmic binding protein-like II"/>
    <property type="match status" value="2"/>
</dbReference>
<dbReference type="Pfam" id="PF03466">
    <property type="entry name" value="LysR_substrate"/>
    <property type="match status" value="1"/>
</dbReference>
<dbReference type="SUPFAM" id="SSF46785">
    <property type="entry name" value="Winged helix' DNA-binding domain"/>
    <property type="match status" value="1"/>
</dbReference>
<evidence type="ECO:0000256" key="1">
    <source>
        <dbReference type="ARBA" id="ARBA00009437"/>
    </source>
</evidence>
<dbReference type="EMBL" id="JACICD010000010">
    <property type="protein sequence ID" value="MBB3773429.1"/>
    <property type="molecule type" value="Genomic_DNA"/>
</dbReference>
<dbReference type="InterPro" id="IPR036388">
    <property type="entry name" value="WH-like_DNA-bd_sf"/>
</dbReference>
<dbReference type="InterPro" id="IPR000847">
    <property type="entry name" value="LysR_HTH_N"/>
</dbReference>